<gene>
    <name evidence="1" type="ORF">H2O64_08150</name>
</gene>
<comment type="caution">
    <text evidence="1">The sequence shown here is derived from an EMBL/GenBank/DDBJ whole genome shotgun (WGS) entry which is preliminary data.</text>
</comment>
<evidence type="ECO:0008006" key="3">
    <source>
        <dbReference type="Google" id="ProtNLM"/>
    </source>
</evidence>
<accession>A0ABR7Q879</accession>
<keyword evidence="2" id="KW-1185">Reference proteome</keyword>
<evidence type="ECO:0000313" key="1">
    <source>
        <dbReference type="EMBL" id="MBC8754643.1"/>
    </source>
</evidence>
<name>A0ABR7Q879_9FLAO</name>
<dbReference type="EMBL" id="JACGWS010000004">
    <property type="protein sequence ID" value="MBC8754643.1"/>
    <property type="molecule type" value="Genomic_DNA"/>
</dbReference>
<evidence type="ECO:0000313" key="2">
    <source>
        <dbReference type="Proteomes" id="UP000619238"/>
    </source>
</evidence>
<proteinExistence type="predicted"/>
<organism evidence="1 2">
    <name type="scientific">Kordia aestuariivivens</name>
    <dbReference type="NCBI Taxonomy" id="2759037"/>
    <lineage>
        <taxon>Bacteria</taxon>
        <taxon>Pseudomonadati</taxon>
        <taxon>Bacteroidota</taxon>
        <taxon>Flavobacteriia</taxon>
        <taxon>Flavobacteriales</taxon>
        <taxon>Flavobacteriaceae</taxon>
        <taxon>Kordia</taxon>
    </lineage>
</organism>
<dbReference type="RefSeq" id="WP_187561694.1">
    <property type="nucleotide sequence ID" value="NZ_JACGWS010000004.1"/>
</dbReference>
<protein>
    <recommendedName>
        <fullName evidence="3">DUF1080 domain-containing protein</fullName>
    </recommendedName>
</protein>
<dbReference type="Proteomes" id="UP000619238">
    <property type="component" value="Unassembled WGS sequence"/>
</dbReference>
<reference evidence="1 2" key="1">
    <citation type="submission" date="2020-07" db="EMBL/GenBank/DDBJ databases">
        <title>Description of Kordia aestuariivivens sp. nov., isolated from a tidal flat.</title>
        <authorList>
            <person name="Park S."/>
            <person name="Yoon J.-H."/>
        </authorList>
    </citation>
    <scope>NUCLEOTIDE SEQUENCE [LARGE SCALE GENOMIC DNA]</scope>
    <source>
        <strain evidence="1 2">YSTF-M3</strain>
    </source>
</reference>
<sequence length="80" mass="8917">MDFFNGVWIDEAKVEIKVSGSNNHLEVKYSNGRGPFHGLSIQLAQAVINVDFTDDKPFTGVASVSGDLIYWANGTTWRRK</sequence>